<evidence type="ECO:0000313" key="2">
    <source>
        <dbReference type="Proteomes" id="UP001180556"/>
    </source>
</evidence>
<comment type="caution">
    <text evidence="1">The sequence shown here is derived from an EMBL/GenBank/DDBJ whole genome shotgun (WGS) entry which is preliminary data.</text>
</comment>
<dbReference type="RefSeq" id="WP_311596563.1">
    <property type="nucleotide sequence ID" value="NZ_JAVRFG010000005.1"/>
</dbReference>
<protein>
    <submittedName>
        <fullName evidence="1">Uncharacterized protein</fullName>
    </submittedName>
</protein>
<evidence type="ECO:0000313" key="1">
    <source>
        <dbReference type="EMBL" id="MDT0489913.1"/>
    </source>
</evidence>
<reference evidence="2" key="1">
    <citation type="submission" date="2023-07" db="EMBL/GenBank/DDBJ databases">
        <title>30 novel species of actinomycetes from the DSMZ collection.</title>
        <authorList>
            <person name="Nouioui I."/>
        </authorList>
    </citation>
    <scope>NUCLEOTIDE SEQUENCE [LARGE SCALE GENOMIC DNA]</scope>
    <source>
        <strain evidence="2">DSM 40932</strain>
    </source>
</reference>
<proteinExistence type="predicted"/>
<name>A0ABU2VX99_9ACTN</name>
<organism evidence="1 2">
    <name type="scientific">Streptomyces stephensoniae</name>
    <dbReference type="NCBI Taxonomy" id="3375367"/>
    <lineage>
        <taxon>Bacteria</taxon>
        <taxon>Bacillati</taxon>
        <taxon>Actinomycetota</taxon>
        <taxon>Actinomycetes</taxon>
        <taxon>Kitasatosporales</taxon>
        <taxon>Streptomycetaceae</taxon>
        <taxon>Streptomyces</taxon>
    </lineage>
</organism>
<sequence length="106" mass="11499">MTSRICTISVLARITDHRQGLATPAVYGIEVETVTASTSDEAEVFARRITRLRSYLGAYTGAFREGDTVYLSGRLVHTQGPRGTGGFAIELTPWSATESYLASLAR</sequence>
<keyword evidence="2" id="KW-1185">Reference proteome</keyword>
<dbReference type="EMBL" id="JAVRFG010000005">
    <property type="protein sequence ID" value="MDT0489913.1"/>
    <property type="molecule type" value="Genomic_DNA"/>
</dbReference>
<accession>A0ABU2VX99</accession>
<gene>
    <name evidence="1" type="ORF">RM717_05295</name>
</gene>
<dbReference type="Proteomes" id="UP001180556">
    <property type="component" value="Unassembled WGS sequence"/>
</dbReference>